<dbReference type="GO" id="GO:0004061">
    <property type="term" value="F:arylformamidase activity"/>
    <property type="evidence" value="ECO:0007669"/>
    <property type="project" value="InterPro"/>
</dbReference>
<protein>
    <recommendedName>
        <fullName evidence="2">Cyclase family protein</fullName>
    </recommendedName>
</protein>
<dbReference type="InterPro" id="IPR037175">
    <property type="entry name" value="KFase_sf"/>
</dbReference>
<dbReference type="Pfam" id="PF04199">
    <property type="entry name" value="Cyclase"/>
    <property type="match status" value="1"/>
</dbReference>
<evidence type="ECO:0000313" key="1">
    <source>
        <dbReference type="EMBL" id="KKN63366.1"/>
    </source>
</evidence>
<accession>A0A0F9UQD3</accession>
<dbReference type="EMBL" id="LAZR01000592">
    <property type="protein sequence ID" value="KKN63366.1"/>
    <property type="molecule type" value="Genomic_DNA"/>
</dbReference>
<comment type="caution">
    <text evidence="1">The sequence shown here is derived from an EMBL/GenBank/DDBJ whole genome shotgun (WGS) entry which is preliminary data.</text>
</comment>
<dbReference type="GO" id="GO:0019441">
    <property type="term" value="P:L-tryptophan catabolic process to kynurenine"/>
    <property type="evidence" value="ECO:0007669"/>
    <property type="project" value="InterPro"/>
</dbReference>
<dbReference type="SUPFAM" id="SSF102198">
    <property type="entry name" value="Putative cyclase"/>
    <property type="match status" value="1"/>
</dbReference>
<dbReference type="Gene3D" id="3.50.30.50">
    <property type="entry name" value="Putative cyclase"/>
    <property type="match status" value="1"/>
</dbReference>
<sequence length="250" mass="27853">MIATIKQDNNTYKIDLTAPLDISIPLRGDAQNVNAWGLQHPTITPHTDGSFIGKVSEGAAINFNDITFNPHAHGTHTECVGHITEEFHSINQSLDGFFYLAELISVTPQLIDDDWVVSKHILELALGDKKPLALVIRTMPNDRTKLSRQYFGTNPPYLLEEAVQFLVDIGVEHLLIDLPSVDKEQDGGHLLSHKTFWDFNGQLRKKATITELIFVPDGINDGAYLLNLQVAAFENDASPSRPVLHKILEE</sequence>
<gene>
    <name evidence="1" type="ORF">LCGC14_0502510</name>
</gene>
<evidence type="ECO:0008006" key="2">
    <source>
        <dbReference type="Google" id="ProtNLM"/>
    </source>
</evidence>
<reference evidence="1" key="1">
    <citation type="journal article" date="2015" name="Nature">
        <title>Complex archaea that bridge the gap between prokaryotes and eukaryotes.</title>
        <authorList>
            <person name="Spang A."/>
            <person name="Saw J.H."/>
            <person name="Jorgensen S.L."/>
            <person name="Zaremba-Niedzwiedzka K."/>
            <person name="Martijn J."/>
            <person name="Lind A.E."/>
            <person name="van Eijk R."/>
            <person name="Schleper C."/>
            <person name="Guy L."/>
            <person name="Ettema T.J."/>
        </authorList>
    </citation>
    <scope>NUCLEOTIDE SEQUENCE</scope>
</reference>
<proteinExistence type="predicted"/>
<name>A0A0F9UQD3_9ZZZZ</name>
<organism evidence="1">
    <name type="scientific">marine sediment metagenome</name>
    <dbReference type="NCBI Taxonomy" id="412755"/>
    <lineage>
        <taxon>unclassified sequences</taxon>
        <taxon>metagenomes</taxon>
        <taxon>ecological metagenomes</taxon>
    </lineage>
</organism>
<dbReference type="InterPro" id="IPR007325">
    <property type="entry name" value="KFase/CYL"/>
</dbReference>
<dbReference type="AlphaFoldDB" id="A0A0F9UQD3"/>